<accession>A0A4Y8QYE7</accession>
<sequence>MSDGPTRNWPKPEDLPPFEWKPGDAVDTPEAWEAAEAAGAITADDVLERLGRMAVYEFGEMGPSGYDEDGFVLSLVAKGVPEGSLLLDVHTRDHWPPHVHVKRPEDLGSHGVIIDLRTGEIDEARLPKGIRGKDLKRTSELVAKHHDTLAGYWEAFHGTKVFPEVEPCTLDTRETPDQ</sequence>
<gene>
    <name evidence="2" type="ORF">E1O70_18660</name>
</gene>
<organism evidence="2 3">
    <name type="scientific">Cellulosimicrobium funkei</name>
    <dbReference type="NCBI Taxonomy" id="264251"/>
    <lineage>
        <taxon>Bacteria</taxon>
        <taxon>Bacillati</taxon>
        <taxon>Actinomycetota</taxon>
        <taxon>Actinomycetes</taxon>
        <taxon>Micrococcales</taxon>
        <taxon>Promicromonosporaceae</taxon>
        <taxon>Cellulosimicrobium</taxon>
    </lineage>
</organism>
<proteinExistence type="predicted"/>
<dbReference type="Proteomes" id="UP000298003">
    <property type="component" value="Unassembled WGS sequence"/>
</dbReference>
<dbReference type="Pfam" id="PF13711">
    <property type="entry name" value="DUF4160"/>
    <property type="match status" value="1"/>
</dbReference>
<keyword evidence="3" id="KW-1185">Reference proteome</keyword>
<evidence type="ECO:0000313" key="2">
    <source>
        <dbReference type="EMBL" id="TFF04459.1"/>
    </source>
</evidence>
<dbReference type="RefSeq" id="WP_128957758.1">
    <property type="nucleotide sequence ID" value="NZ_SOZH01000012.1"/>
</dbReference>
<feature type="region of interest" description="Disordered" evidence="1">
    <location>
        <begin position="1"/>
        <end position="27"/>
    </location>
</feature>
<evidence type="ECO:0000313" key="3">
    <source>
        <dbReference type="Proteomes" id="UP000298003"/>
    </source>
</evidence>
<dbReference type="AlphaFoldDB" id="A0A4Y8QYE7"/>
<comment type="caution">
    <text evidence="2">The sequence shown here is derived from an EMBL/GenBank/DDBJ whole genome shotgun (WGS) entry which is preliminary data.</text>
</comment>
<evidence type="ECO:0000256" key="1">
    <source>
        <dbReference type="SAM" id="MobiDB-lite"/>
    </source>
</evidence>
<protein>
    <submittedName>
        <fullName evidence="2">DUF4160 domain-containing protein</fullName>
    </submittedName>
</protein>
<dbReference type="InterPro" id="IPR025427">
    <property type="entry name" value="DUF4160"/>
</dbReference>
<reference evidence="2 3" key="1">
    <citation type="submission" date="2019-03" db="EMBL/GenBank/DDBJ databases">
        <title>Cellulosimicrobium funkei JCM14302 Assembly.</title>
        <authorList>
            <person name="Dou T."/>
        </authorList>
    </citation>
    <scope>NUCLEOTIDE SEQUENCE [LARGE SCALE GENOMIC DNA]</scope>
    <source>
        <strain evidence="2 3">JCM 14302</strain>
    </source>
</reference>
<name>A0A4Y8QYE7_9MICO</name>
<dbReference type="GeneID" id="95686508"/>
<dbReference type="EMBL" id="SOZH01000012">
    <property type="protein sequence ID" value="TFF04459.1"/>
    <property type="molecule type" value="Genomic_DNA"/>
</dbReference>